<accession>A0A6J4NWY6</accession>
<evidence type="ECO:0000313" key="2">
    <source>
        <dbReference type="EMBL" id="CAA9399636.1"/>
    </source>
</evidence>
<feature type="compositionally biased region" description="Basic and acidic residues" evidence="1">
    <location>
        <begin position="125"/>
        <end position="135"/>
    </location>
</feature>
<dbReference type="EMBL" id="CADCUV010000046">
    <property type="protein sequence ID" value="CAA9399636.1"/>
    <property type="molecule type" value="Genomic_DNA"/>
</dbReference>
<feature type="non-terminal residue" evidence="2">
    <location>
        <position position="232"/>
    </location>
</feature>
<feature type="non-terminal residue" evidence="2">
    <location>
        <position position="1"/>
    </location>
</feature>
<dbReference type="AlphaFoldDB" id="A0A6J4NWY6"/>
<feature type="region of interest" description="Disordered" evidence="1">
    <location>
        <begin position="1"/>
        <end position="96"/>
    </location>
</feature>
<name>A0A6J4NWY6_9ACTN</name>
<feature type="region of interest" description="Disordered" evidence="1">
    <location>
        <begin position="116"/>
        <end position="170"/>
    </location>
</feature>
<protein>
    <submittedName>
        <fullName evidence="2">Uncharacterized protein</fullName>
    </submittedName>
</protein>
<feature type="region of interest" description="Disordered" evidence="1">
    <location>
        <begin position="206"/>
        <end position="232"/>
    </location>
</feature>
<sequence>ERGGFRRLPSRRRRGDLEPGPDATPGRRRAPGAPRLRGGRRLRGPEPARERGLRAGRRDAPVDRAATRPARASAGLRGHPGEGGGGRGPGHSRALAVRDLARRLAADAARDAPFRRDGPALLDARGCRRGPDPVHRQRRARRRPDDAATPRGGGDTGRGGARLPDLPRGHRVLPLVRRAGGYRGGARPRRRLRGVGGLVRPVVRRTRCPYNPGGNSRGPRSFRGRWRRDAAV</sequence>
<feature type="compositionally biased region" description="Basic and acidic residues" evidence="1">
    <location>
        <begin position="43"/>
        <end position="66"/>
    </location>
</feature>
<proteinExistence type="predicted"/>
<feature type="compositionally biased region" description="Gly residues" evidence="1">
    <location>
        <begin position="151"/>
        <end position="160"/>
    </location>
</feature>
<gene>
    <name evidence="2" type="ORF">AVDCRST_MAG22-1344</name>
</gene>
<reference evidence="2" key="1">
    <citation type="submission" date="2020-02" db="EMBL/GenBank/DDBJ databases">
        <authorList>
            <person name="Meier V. D."/>
        </authorList>
    </citation>
    <scope>NUCLEOTIDE SEQUENCE</scope>
    <source>
        <strain evidence="2">AVDCRST_MAG22</strain>
    </source>
</reference>
<organism evidence="2">
    <name type="scientific">uncultured Rubrobacteraceae bacterium</name>
    <dbReference type="NCBI Taxonomy" id="349277"/>
    <lineage>
        <taxon>Bacteria</taxon>
        <taxon>Bacillati</taxon>
        <taxon>Actinomycetota</taxon>
        <taxon>Rubrobacteria</taxon>
        <taxon>Rubrobacterales</taxon>
        <taxon>Rubrobacteraceae</taxon>
        <taxon>environmental samples</taxon>
    </lineage>
</organism>
<evidence type="ECO:0000256" key="1">
    <source>
        <dbReference type="SAM" id="MobiDB-lite"/>
    </source>
</evidence>